<evidence type="ECO:0000313" key="11">
    <source>
        <dbReference type="Proteomes" id="UP000005926"/>
    </source>
</evidence>
<keyword evidence="5" id="KW-0406">Ion transport</keyword>
<feature type="domain" description="RCK C-terminal" evidence="9">
    <location>
        <begin position="427"/>
        <end position="510"/>
    </location>
</feature>
<dbReference type="GeneID" id="78412756"/>
<dbReference type="PRINTS" id="PR00762">
    <property type="entry name" value="CLCHANNEL"/>
</dbReference>
<evidence type="ECO:0000256" key="5">
    <source>
        <dbReference type="ARBA" id="ARBA00023065"/>
    </source>
</evidence>
<gene>
    <name evidence="10" type="ORF">HMPREF0444_0909</name>
</gene>
<dbReference type="RefSeq" id="WP_005606915.1">
    <property type="nucleotide sequence ID" value="NZ_CP102283.1"/>
</dbReference>
<dbReference type="AlphaFoldDB" id="C8NG64"/>
<sequence length="515" mass="55887">MEFWSHLNPRRYRKSGYIAIGALIGVLAGSAVSLFRYMIGFILEQVVTVYSFLREQPQWIPAWILFSLVMGVILGQIVKSDPDIKGSGIPQVELQLQGKMDMNWWSVCWKKFVGGAISIGSGLLLGREGPSIQLGASVGQGVAETFKANRVQKNVFISSGAGAGLAAAFNAPIAGLMFVLEEVHHTFSPLVAVTTLTAAIVANFISLNVFGTHPSLNLGNDQRFPMEYYGYVVLLGIVLAIFGLAYHRLTLALPKIYKTLFPKVAPYNYCLIAFMLIIPLGIWNPHVLGGGGELVLALVKENHTVQFLVGLFVIRFVYSMISYGTGLPGGIFLPILSLGALLGLAYAEFLIEFLGVDPSVRVSFVFFAMAGYFAAIGKAPLTALLLVTEMVGGLNQLMPLGICTLVAYIVADFLKMDPIYEVLAERLDKEHSTTTKGERTTFEIPIMVDSSLVGKAIREVEWPKEIIIATIRRGAKEIVAKGDTILLSGDILIVVCDEGIVGAMTEQMTKIASAI</sequence>
<dbReference type="Pfam" id="PF00654">
    <property type="entry name" value="Voltage_CLC"/>
    <property type="match status" value="1"/>
</dbReference>
<evidence type="ECO:0000256" key="4">
    <source>
        <dbReference type="ARBA" id="ARBA00022989"/>
    </source>
</evidence>
<evidence type="ECO:0000313" key="10">
    <source>
        <dbReference type="EMBL" id="EEW37550.1"/>
    </source>
</evidence>
<dbReference type="Gene3D" id="3.30.70.1450">
    <property type="entry name" value="Regulator of K+ conductance, C-terminal domain"/>
    <property type="match status" value="1"/>
</dbReference>
<protein>
    <submittedName>
        <fullName evidence="10">Putative ATP synthase F0, A subunit</fullName>
    </submittedName>
</protein>
<dbReference type="EMBL" id="ACKZ01000016">
    <property type="protein sequence ID" value="EEW37550.1"/>
    <property type="molecule type" value="Genomic_DNA"/>
</dbReference>
<dbReference type="Pfam" id="PF02080">
    <property type="entry name" value="TrkA_C"/>
    <property type="match status" value="1"/>
</dbReference>
<feature type="transmembrane region" description="Helical" evidence="8">
    <location>
        <begin position="266"/>
        <end position="284"/>
    </location>
</feature>
<feature type="transmembrane region" description="Helical" evidence="8">
    <location>
        <begin position="155"/>
        <end position="180"/>
    </location>
</feature>
<keyword evidence="4 8" id="KW-1133">Transmembrane helix</keyword>
<dbReference type="PANTHER" id="PTHR45711:SF6">
    <property type="entry name" value="CHLORIDE CHANNEL PROTEIN"/>
    <property type="match status" value="1"/>
</dbReference>
<comment type="caution">
    <text evidence="10">The sequence shown here is derived from an EMBL/GenBank/DDBJ whole genome shotgun (WGS) entry which is preliminary data.</text>
</comment>
<evidence type="ECO:0000256" key="6">
    <source>
        <dbReference type="ARBA" id="ARBA00023136"/>
    </source>
</evidence>
<evidence type="ECO:0000259" key="9">
    <source>
        <dbReference type="PROSITE" id="PS51202"/>
    </source>
</evidence>
<feature type="transmembrane region" description="Helical" evidence="8">
    <location>
        <begin position="305"/>
        <end position="325"/>
    </location>
</feature>
<accession>C8NG64</accession>
<keyword evidence="11" id="KW-1185">Reference proteome</keyword>
<feature type="transmembrane region" description="Helical" evidence="8">
    <location>
        <begin position="59"/>
        <end position="78"/>
    </location>
</feature>
<dbReference type="PROSITE" id="PS51202">
    <property type="entry name" value="RCK_C"/>
    <property type="match status" value="1"/>
</dbReference>
<dbReference type="PANTHER" id="PTHR45711">
    <property type="entry name" value="CHLORIDE CHANNEL PROTEIN"/>
    <property type="match status" value="1"/>
</dbReference>
<reference evidence="10 11" key="1">
    <citation type="submission" date="2009-08" db="EMBL/GenBank/DDBJ databases">
        <authorList>
            <person name="Muzny D."/>
            <person name="Qin X."/>
            <person name="Deng J."/>
            <person name="Jiang H."/>
            <person name="Liu Y."/>
            <person name="Qu J."/>
            <person name="Song X.-Z."/>
            <person name="Zhang L."/>
            <person name="Thornton R."/>
            <person name="Coyle M."/>
            <person name="Francisco L."/>
            <person name="Jackson L."/>
            <person name="Javaid M."/>
            <person name="Korchina V."/>
            <person name="Kovar C."/>
            <person name="Mata R."/>
            <person name="Mathew T."/>
            <person name="Ngo R."/>
            <person name="Nguyen L."/>
            <person name="Nguyen N."/>
            <person name="Okwuonu G."/>
            <person name="Ongeri F."/>
            <person name="Pham C."/>
            <person name="Simmons D."/>
            <person name="Wilczek-Boney K."/>
            <person name="Hale W."/>
            <person name="Jakkamsetti A."/>
            <person name="Pham P."/>
            <person name="Ruth R."/>
            <person name="San Lucas F."/>
            <person name="Warren J."/>
            <person name="Zhang J."/>
            <person name="Zhao Z."/>
            <person name="Zhou C."/>
            <person name="Zhu D."/>
            <person name="Lee S."/>
            <person name="Bess C."/>
            <person name="Blankenburg K."/>
            <person name="Forbes L."/>
            <person name="Fu Q."/>
            <person name="Gubbala S."/>
            <person name="Hirani K."/>
            <person name="Jayaseelan J.C."/>
            <person name="Lara F."/>
            <person name="Munidasa M."/>
            <person name="Palculict T."/>
            <person name="Patil S."/>
            <person name="Pu L.-L."/>
            <person name="Saada N."/>
            <person name="Tang L."/>
            <person name="Weissenberger G."/>
            <person name="Zhu Y."/>
            <person name="Hemphill L."/>
            <person name="Shang Y."/>
            <person name="Youmans B."/>
            <person name="Ayvaz T."/>
            <person name="Ross M."/>
            <person name="Santibanez J."/>
            <person name="Aqrawi P."/>
            <person name="Gross S."/>
            <person name="Joshi V."/>
            <person name="Fowler G."/>
            <person name="Nazareth L."/>
            <person name="Reid J."/>
            <person name="Worley K."/>
            <person name="Petrosino J."/>
            <person name="Highlander S."/>
            <person name="Gibbs R."/>
        </authorList>
    </citation>
    <scope>NUCLEOTIDE SEQUENCE [LARGE SCALE GENOMIC DNA]</scope>
    <source>
        <strain evidence="10 11">ATCC 49175</strain>
    </source>
</reference>
<feature type="transmembrane region" description="Helical" evidence="8">
    <location>
        <begin position="16"/>
        <end position="39"/>
    </location>
</feature>
<dbReference type="GO" id="GO:0005247">
    <property type="term" value="F:voltage-gated chloride channel activity"/>
    <property type="evidence" value="ECO:0007669"/>
    <property type="project" value="TreeGrafter"/>
</dbReference>
<feature type="transmembrane region" description="Helical" evidence="8">
    <location>
        <begin position="331"/>
        <end position="351"/>
    </location>
</feature>
<dbReference type="Gene3D" id="1.10.3080.10">
    <property type="entry name" value="Clc chloride channel"/>
    <property type="match status" value="1"/>
</dbReference>
<dbReference type="InterPro" id="IPR014743">
    <property type="entry name" value="Cl-channel_core"/>
</dbReference>
<feature type="transmembrane region" description="Helical" evidence="8">
    <location>
        <begin position="228"/>
        <end position="246"/>
    </location>
</feature>
<dbReference type="CDD" id="cd01031">
    <property type="entry name" value="EriC"/>
    <property type="match status" value="1"/>
</dbReference>
<comment type="subcellular location">
    <subcellularLocation>
        <location evidence="1">Membrane</location>
        <topology evidence="1">Multi-pass membrane protein</topology>
    </subcellularLocation>
</comment>
<dbReference type="eggNOG" id="COG0569">
    <property type="taxonomic scope" value="Bacteria"/>
</dbReference>
<dbReference type="InterPro" id="IPR006037">
    <property type="entry name" value="RCK_C"/>
</dbReference>
<organism evidence="10 11">
    <name type="scientific">Granulicatella adiacens ATCC 49175</name>
    <dbReference type="NCBI Taxonomy" id="638301"/>
    <lineage>
        <taxon>Bacteria</taxon>
        <taxon>Bacillati</taxon>
        <taxon>Bacillota</taxon>
        <taxon>Bacilli</taxon>
        <taxon>Lactobacillales</taxon>
        <taxon>Carnobacteriaceae</taxon>
        <taxon>Granulicatella</taxon>
    </lineage>
</organism>
<evidence type="ECO:0000256" key="3">
    <source>
        <dbReference type="ARBA" id="ARBA00022692"/>
    </source>
</evidence>
<dbReference type="GO" id="GO:0006813">
    <property type="term" value="P:potassium ion transport"/>
    <property type="evidence" value="ECO:0007669"/>
    <property type="project" value="InterPro"/>
</dbReference>
<dbReference type="HOGENOM" id="CLU_015263_7_4_9"/>
<dbReference type="SUPFAM" id="SSF81340">
    <property type="entry name" value="Clc chloride channel"/>
    <property type="match status" value="1"/>
</dbReference>
<dbReference type="SUPFAM" id="SSF116726">
    <property type="entry name" value="TrkA C-terminal domain-like"/>
    <property type="match status" value="1"/>
</dbReference>
<keyword evidence="7" id="KW-0868">Chloride</keyword>
<dbReference type="GO" id="GO:0005886">
    <property type="term" value="C:plasma membrane"/>
    <property type="evidence" value="ECO:0007669"/>
    <property type="project" value="TreeGrafter"/>
</dbReference>
<dbReference type="InterPro" id="IPR001807">
    <property type="entry name" value="ClC"/>
</dbReference>
<feature type="transmembrane region" description="Helical" evidence="8">
    <location>
        <begin position="186"/>
        <end position="207"/>
    </location>
</feature>
<keyword evidence="2" id="KW-0813">Transport</keyword>
<dbReference type="eggNOG" id="COG0038">
    <property type="taxonomic scope" value="Bacteria"/>
</dbReference>
<evidence type="ECO:0000256" key="1">
    <source>
        <dbReference type="ARBA" id="ARBA00004141"/>
    </source>
</evidence>
<keyword evidence="6 8" id="KW-0472">Membrane</keyword>
<proteinExistence type="predicted"/>
<keyword evidence="3 8" id="KW-0812">Transmembrane</keyword>
<dbReference type="STRING" id="638301.HMPREF0444_0909"/>
<name>C8NG64_9LACT</name>
<feature type="transmembrane region" description="Helical" evidence="8">
    <location>
        <begin position="363"/>
        <end position="387"/>
    </location>
</feature>
<dbReference type="GO" id="GO:0008324">
    <property type="term" value="F:monoatomic cation transmembrane transporter activity"/>
    <property type="evidence" value="ECO:0007669"/>
    <property type="project" value="InterPro"/>
</dbReference>
<feature type="transmembrane region" description="Helical" evidence="8">
    <location>
        <begin position="393"/>
        <end position="411"/>
    </location>
</feature>
<dbReference type="Proteomes" id="UP000005926">
    <property type="component" value="Unassembled WGS sequence"/>
</dbReference>
<evidence type="ECO:0000256" key="8">
    <source>
        <dbReference type="SAM" id="Phobius"/>
    </source>
</evidence>
<evidence type="ECO:0000256" key="2">
    <source>
        <dbReference type="ARBA" id="ARBA00022448"/>
    </source>
</evidence>
<evidence type="ECO:0000256" key="7">
    <source>
        <dbReference type="ARBA" id="ARBA00023214"/>
    </source>
</evidence>
<dbReference type="InterPro" id="IPR036721">
    <property type="entry name" value="RCK_C_sf"/>
</dbReference>